<name>A0A165BMQ4_9APHY</name>
<protein>
    <submittedName>
        <fullName evidence="1">Uncharacterized protein</fullName>
    </submittedName>
</protein>
<proteinExistence type="predicted"/>
<organism evidence="1 2">
    <name type="scientific">Laetiporus sulphureus 93-53</name>
    <dbReference type="NCBI Taxonomy" id="1314785"/>
    <lineage>
        <taxon>Eukaryota</taxon>
        <taxon>Fungi</taxon>
        <taxon>Dikarya</taxon>
        <taxon>Basidiomycota</taxon>
        <taxon>Agaricomycotina</taxon>
        <taxon>Agaricomycetes</taxon>
        <taxon>Polyporales</taxon>
        <taxon>Laetiporus</taxon>
    </lineage>
</organism>
<dbReference type="RefSeq" id="XP_040759060.1">
    <property type="nucleotide sequence ID" value="XM_040903227.1"/>
</dbReference>
<gene>
    <name evidence="1" type="ORF">LAESUDRAFT_617051</name>
</gene>
<dbReference type="EMBL" id="KV427666">
    <property type="protein sequence ID" value="KZT01320.1"/>
    <property type="molecule type" value="Genomic_DNA"/>
</dbReference>
<dbReference type="Proteomes" id="UP000076871">
    <property type="component" value="Unassembled WGS sequence"/>
</dbReference>
<accession>A0A165BMQ4</accession>
<dbReference type="OrthoDB" id="2798624at2759"/>
<evidence type="ECO:0000313" key="1">
    <source>
        <dbReference type="EMBL" id="KZT01320.1"/>
    </source>
</evidence>
<keyword evidence="2" id="KW-1185">Reference proteome</keyword>
<dbReference type="GeneID" id="63820258"/>
<dbReference type="STRING" id="1314785.A0A165BMQ4"/>
<sequence length="123" mass="13361">MIAVGAHKPVLAQAYSALDQGAEPEAALVTAIKEAVSNPDSVWAALLEPVIGPRTPADYEAQIRCILTARKDARNWRKRAKFWKGKAKKDTSSADLVTPSPSDISSIVEELPDARKRALKELI</sequence>
<evidence type="ECO:0000313" key="2">
    <source>
        <dbReference type="Proteomes" id="UP000076871"/>
    </source>
</evidence>
<dbReference type="InParanoid" id="A0A165BMQ4"/>
<dbReference type="AlphaFoldDB" id="A0A165BMQ4"/>
<feature type="non-terminal residue" evidence="1">
    <location>
        <position position="123"/>
    </location>
</feature>
<reference evidence="1 2" key="1">
    <citation type="journal article" date="2016" name="Mol. Biol. Evol.">
        <title>Comparative Genomics of Early-Diverging Mushroom-Forming Fungi Provides Insights into the Origins of Lignocellulose Decay Capabilities.</title>
        <authorList>
            <person name="Nagy L.G."/>
            <person name="Riley R."/>
            <person name="Tritt A."/>
            <person name="Adam C."/>
            <person name="Daum C."/>
            <person name="Floudas D."/>
            <person name="Sun H."/>
            <person name="Yadav J.S."/>
            <person name="Pangilinan J."/>
            <person name="Larsson K.H."/>
            <person name="Matsuura K."/>
            <person name="Barry K."/>
            <person name="Labutti K."/>
            <person name="Kuo R."/>
            <person name="Ohm R.A."/>
            <person name="Bhattacharya S.S."/>
            <person name="Shirouzu T."/>
            <person name="Yoshinaga Y."/>
            <person name="Martin F.M."/>
            <person name="Grigoriev I.V."/>
            <person name="Hibbett D.S."/>
        </authorList>
    </citation>
    <scope>NUCLEOTIDE SEQUENCE [LARGE SCALE GENOMIC DNA]</scope>
    <source>
        <strain evidence="1 2">93-53</strain>
    </source>
</reference>